<accession>A0A0E9QNQ1</accession>
<reference evidence="1" key="1">
    <citation type="submission" date="2014-11" db="EMBL/GenBank/DDBJ databases">
        <authorList>
            <person name="Amaro Gonzalez C."/>
        </authorList>
    </citation>
    <scope>NUCLEOTIDE SEQUENCE</scope>
</reference>
<dbReference type="AlphaFoldDB" id="A0A0E9QNQ1"/>
<sequence>MSQTPNPSFKVASKIQQFLSSFKGI</sequence>
<evidence type="ECO:0000313" key="1">
    <source>
        <dbReference type="EMBL" id="JAH17708.1"/>
    </source>
</evidence>
<reference evidence="1" key="2">
    <citation type="journal article" date="2015" name="Fish Shellfish Immunol.">
        <title>Early steps in the European eel (Anguilla anguilla)-Vibrio vulnificus interaction in the gills: Role of the RtxA13 toxin.</title>
        <authorList>
            <person name="Callol A."/>
            <person name="Pajuelo D."/>
            <person name="Ebbesson L."/>
            <person name="Teles M."/>
            <person name="MacKenzie S."/>
            <person name="Amaro C."/>
        </authorList>
    </citation>
    <scope>NUCLEOTIDE SEQUENCE</scope>
</reference>
<proteinExistence type="predicted"/>
<dbReference type="EMBL" id="GBXM01090869">
    <property type="protein sequence ID" value="JAH17708.1"/>
    <property type="molecule type" value="Transcribed_RNA"/>
</dbReference>
<organism evidence="1">
    <name type="scientific">Anguilla anguilla</name>
    <name type="common">European freshwater eel</name>
    <name type="synonym">Muraena anguilla</name>
    <dbReference type="NCBI Taxonomy" id="7936"/>
    <lineage>
        <taxon>Eukaryota</taxon>
        <taxon>Metazoa</taxon>
        <taxon>Chordata</taxon>
        <taxon>Craniata</taxon>
        <taxon>Vertebrata</taxon>
        <taxon>Euteleostomi</taxon>
        <taxon>Actinopterygii</taxon>
        <taxon>Neopterygii</taxon>
        <taxon>Teleostei</taxon>
        <taxon>Anguilliformes</taxon>
        <taxon>Anguillidae</taxon>
        <taxon>Anguilla</taxon>
    </lineage>
</organism>
<name>A0A0E9QNQ1_ANGAN</name>
<protein>
    <submittedName>
        <fullName evidence="1">Uncharacterized protein</fullName>
    </submittedName>
</protein>